<keyword evidence="3 11" id="KW-0227">DNA damage</keyword>
<evidence type="ECO:0000313" key="13">
    <source>
        <dbReference type="EMBL" id="SEW17133.1"/>
    </source>
</evidence>
<feature type="binding site" evidence="11">
    <location>
        <begin position="168"/>
        <end position="175"/>
    </location>
    <ligand>
        <name>ATP</name>
        <dbReference type="ChEBI" id="CHEBI:30616"/>
    </ligand>
</feature>
<evidence type="ECO:0000256" key="5">
    <source>
        <dbReference type="ARBA" id="ARBA00022806"/>
    </source>
</evidence>
<dbReference type="InterPro" id="IPR027417">
    <property type="entry name" value="P-loop_NTPase"/>
</dbReference>
<dbReference type="GO" id="GO:0000724">
    <property type="term" value="P:double-strand break repair via homologous recombination"/>
    <property type="evidence" value="ECO:0007669"/>
    <property type="project" value="UniProtKB-UniRule"/>
</dbReference>
<keyword evidence="14" id="KW-1185">Reference proteome</keyword>
<dbReference type="GO" id="GO:0005524">
    <property type="term" value="F:ATP binding"/>
    <property type="evidence" value="ECO:0007669"/>
    <property type="project" value="UniProtKB-UniRule"/>
</dbReference>
<comment type="function">
    <text evidence="11">A helicase/nuclease that prepares dsDNA breaks (DSB) for recombinational DNA repair. Binds to DSBs and unwinds DNA via a highly rapid and processive ATP-dependent bidirectional helicase activity. Unwinds dsDNA until it encounters a Chi (crossover hotspot instigator) sequence from the 3' direction. Cuts ssDNA a few nucleotides 3' to the Chi site. The properties and activities of the enzyme are changed at Chi. The Chi-altered holoenzyme produces a long 3'-ssDNA overhang and facilitates RecA-binding to the ssDNA for homologous DNA recombination and repair. Holoenzyme degrades any linearized DNA that is unable to undergo homologous recombination. In the holoenzyme this subunit has ssDNA-dependent ATPase and 5'-3' helicase activity. When added to pre-assembled RecBC greatly stimulates nuclease activity and augments holoenzyme processivity. Negatively regulates the RecA-loading ability of RecBCD.</text>
</comment>
<evidence type="ECO:0000256" key="8">
    <source>
        <dbReference type="ARBA" id="ARBA00023125"/>
    </source>
</evidence>
<dbReference type="GO" id="GO:0009338">
    <property type="term" value="C:exodeoxyribonuclease V complex"/>
    <property type="evidence" value="ECO:0007669"/>
    <property type="project" value="InterPro"/>
</dbReference>
<evidence type="ECO:0000313" key="14">
    <source>
        <dbReference type="Proteomes" id="UP000199310"/>
    </source>
</evidence>
<dbReference type="PANTHER" id="PTHR43788:SF6">
    <property type="entry name" value="DNA HELICASE B"/>
    <property type="match status" value="1"/>
</dbReference>
<proteinExistence type="inferred from homology"/>
<evidence type="ECO:0000256" key="9">
    <source>
        <dbReference type="ARBA" id="ARBA00023204"/>
    </source>
</evidence>
<reference evidence="14" key="1">
    <citation type="submission" date="2016-10" db="EMBL/GenBank/DDBJ databases">
        <authorList>
            <person name="Varghese N."/>
            <person name="Submissions S."/>
        </authorList>
    </citation>
    <scope>NUCLEOTIDE SEQUENCE [LARGE SCALE GENOMIC DNA]</scope>
    <source>
        <strain evidence="14">DSM 3695</strain>
    </source>
</reference>
<protein>
    <recommendedName>
        <fullName evidence="11">RecBCD enzyme subunit RecD</fullName>
        <ecNumber evidence="11">5.6.2.3</ecNumber>
    </recommendedName>
    <alternativeName>
        <fullName evidence="11">DNA 5'-3' helicase subunit RecD</fullName>
    </alternativeName>
    <alternativeName>
        <fullName evidence="11">Exonuclease V subunit RecD</fullName>
        <shortName evidence="11">ExoV subunit RecD</shortName>
    </alternativeName>
    <alternativeName>
        <fullName evidence="11">Helicase/nuclease RecBCD subunit RecD</fullName>
    </alternativeName>
</protein>
<evidence type="ECO:0000259" key="12">
    <source>
        <dbReference type="SMART" id="SM00382"/>
    </source>
</evidence>
<comment type="similarity">
    <text evidence="11">Belongs to the RecD family.</text>
</comment>
<keyword evidence="1 11" id="KW-0540">Nuclease</keyword>
<dbReference type="SUPFAM" id="SSF52540">
    <property type="entry name" value="P-loop containing nucleoside triphosphate hydrolases"/>
    <property type="match status" value="1"/>
</dbReference>
<dbReference type="HAMAP" id="MF_01487">
    <property type="entry name" value="RecD"/>
    <property type="match status" value="1"/>
</dbReference>
<dbReference type="InterPro" id="IPR049550">
    <property type="entry name" value="RecD_N"/>
</dbReference>
<keyword evidence="5 11" id="KW-0347">Helicase</keyword>
<dbReference type="InterPro" id="IPR003593">
    <property type="entry name" value="AAA+_ATPase"/>
</dbReference>
<dbReference type="CDD" id="cd17933">
    <property type="entry name" value="DEXSc_RecD-like"/>
    <property type="match status" value="1"/>
</dbReference>
<dbReference type="Pfam" id="PF13538">
    <property type="entry name" value="UvrD_C_2"/>
    <property type="match status" value="1"/>
</dbReference>
<dbReference type="InterPro" id="IPR041851">
    <property type="entry name" value="RecD_N_sf"/>
</dbReference>
<dbReference type="InterPro" id="IPR027785">
    <property type="entry name" value="UvrD-like_helicase_C"/>
</dbReference>
<dbReference type="EMBL" id="FOJG01000001">
    <property type="protein sequence ID" value="SEW17133.1"/>
    <property type="molecule type" value="Genomic_DNA"/>
</dbReference>
<dbReference type="GO" id="GO:0043139">
    <property type="term" value="F:5'-3' DNA helicase activity"/>
    <property type="evidence" value="ECO:0007669"/>
    <property type="project" value="UniProtKB-UniRule"/>
</dbReference>
<keyword evidence="2 11" id="KW-0547">Nucleotide-binding</keyword>
<keyword evidence="7 11" id="KW-0067">ATP-binding</keyword>
<dbReference type="GO" id="GO:0017116">
    <property type="term" value="F:single-stranded DNA helicase activity"/>
    <property type="evidence" value="ECO:0007669"/>
    <property type="project" value="TreeGrafter"/>
</dbReference>
<dbReference type="RefSeq" id="WP_245752377.1">
    <property type="nucleotide sequence ID" value="NZ_FOJG01000001.1"/>
</dbReference>
<comment type="catalytic activity">
    <reaction evidence="11">
        <text>ATP + H2O = ADP + phosphate + H(+)</text>
        <dbReference type="Rhea" id="RHEA:13065"/>
        <dbReference type="ChEBI" id="CHEBI:15377"/>
        <dbReference type="ChEBI" id="CHEBI:15378"/>
        <dbReference type="ChEBI" id="CHEBI:30616"/>
        <dbReference type="ChEBI" id="CHEBI:43474"/>
        <dbReference type="ChEBI" id="CHEBI:456216"/>
        <dbReference type="EC" id="5.6.2.3"/>
    </reaction>
</comment>
<dbReference type="Pfam" id="PF13245">
    <property type="entry name" value="AAA_19"/>
    <property type="match status" value="1"/>
</dbReference>
<keyword evidence="6 11" id="KW-0269">Exonuclease</keyword>
<dbReference type="AlphaFoldDB" id="A0A1I0PRX4"/>
<evidence type="ECO:0000256" key="11">
    <source>
        <dbReference type="HAMAP-Rule" id="MF_01487"/>
    </source>
</evidence>
<sequence>MRNIPTLNDVHQQFAEYFDIPALKPYAYLLSKKGSEGHICLHLDKIASEKENLPESYQKIDTNNQLLESIPLVGTQGNDKQPFVIYQNRLYLQRYFRYETEFLQRIRQFLTKEKAVLPERTALLQQQQPLISKLFAGTVNTNTDNDPADWQLTAAITGVLNNFTIITGGPGTGKTTTVAKILAILFATDPALKVALAAPTGKAAARMAESLRNTTLEVEAAVTEKFKALQPATIHRLLKSINGSPYFRHNKDNPLNYDVVIIDECSMIDVALFAKLLDAIHPDTRLILLGDKDQLASVEAGSLFGDLCQAQEHLNRFTTDRRQLINSFIPEPERQIPATQEQNDDPHPLFQHLVELRRSHRFTGNTGIGKFSKAIIANNVPAITSFFPPSADEQVVVDPAASVALFEDFIAGYAAFITEKDIATALKLLNAQRVLTAVREGPQGLYAVNKQIEKYLFDKKLITANSEFYENRPVILTRNYYEHGLFNGDTGIIRADENGVLMAWFEDSTGALKAVLPGYLTQAETAFAMTIHKSQGSEFGEVLVLLPDTTDVPILTRELLYTAVSRAKNKVYVQGTPEVILLAAERFVERASGIAARFREVNAAVN</sequence>
<keyword evidence="4 11" id="KW-0378">Hydrolase</keyword>
<keyword evidence="8 11" id="KW-0238">DNA-binding</keyword>
<keyword evidence="9 11" id="KW-0234">DNA repair</keyword>
<dbReference type="Gene3D" id="3.40.50.300">
    <property type="entry name" value="P-loop containing nucleotide triphosphate hydrolases"/>
    <property type="match status" value="3"/>
</dbReference>
<organism evidence="13 14">
    <name type="scientific">Chitinophaga arvensicola</name>
    <dbReference type="NCBI Taxonomy" id="29529"/>
    <lineage>
        <taxon>Bacteria</taxon>
        <taxon>Pseudomonadati</taxon>
        <taxon>Bacteroidota</taxon>
        <taxon>Chitinophagia</taxon>
        <taxon>Chitinophagales</taxon>
        <taxon>Chitinophagaceae</taxon>
        <taxon>Chitinophaga</taxon>
    </lineage>
</organism>
<dbReference type="CDD" id="cd18809">
    <property type="entry name" value="SF1_C_RecD"/>
    <property type="match status" value="1"/>
</dbReference>
<dbReference type="InterPro" id="IPR006344">
    <property type="entry name" value="RecD"/>
</dbReference>
<evidence type="ECO:0000256" key="10">
    <source>
        <dbReference type="ARBA" id="ARBA00023235"/>
    </source>
</evidence>
<dbReference type="GO" id="GO:0008854">
    <property type="term" value="F:exodeoxyribonuclease V activity"/>
    <property type="evidence" value="ECO:0007669"/>
    <property type="project" value="InterPro"/>
</dbReference>
<comment type="miscellaneous">
    <text evidence="11">In the RecBCD complex, RecB has a slow 3'-5' helicase, an exonuclease activity and loads RecA onto ssDNA, RecD has a fast 5'-3' helicase activity, while RecC stimulates the ATPase and processivity of the RecB helicase and contributes to recognition of the Chi site.</text>
</comment>
<feature type="domain" description="AAA+ ATPase" evidence="12">
    <location>
        <begin position="160"/>
        <end position="401"/>
    </location>
</feature>
<evidence type="ECO:0000256" key="3">
    <source>
        <dbReference type="ARBA" id="ARBA00022763"/>
    </source>
</evidence>
<gene>
    <name evidence="11" type="primary">recD</name>
    <name evidence="13" type="ORF">SAMN04488122_0939</name>
</gene>
<evidence type="ECO:0000256" key="1">
    <source>
        <dbReference type="ARBA" id="ARBA00022722"/>
    </source>
</evidence>
<dbReference type="InterPro" id="IPR050534">
    <property type="entry name" value="Coronavir_polyprotein_1ab"/>
</dbReference>
<dbReference type="Pfam" id="PF21185">
    <property type="entry name" value="RecD_N"/>
    <property type="match status" value="1"/>
</dbReference>
<comment type="subunit">
    <text evidence="11">Heterotrimer of RecB, RecC and RecD. All subunits contribute to DNA-binding.</text>
</comment>
<keyword evidence="10 11" id="KW-0413">Isomerase</keyword>
<dbReference type="PANTHER" id="PTHR43788">
    <property type="entry name" value="DNA2/NAM7 HELICASE FAMILY MEMBER"/>
    <property type="match status" value="1"/>
</dbReference>
<dbReference type="SMART" id="SM00382">
    <property type="entry name" value="AAA"/>
    <property type="match status" value="1"/>
</dbReference>
<dbReference type="EC" id="5.6.2.3" evidence="11"/>
<evidence type="ECO:0000256" key="4">
    <source>
        <dbReference type="ARBA" id="ARBA00022801"/>
    </source>
</evidence>
<dbReference type="GO" id="GO:0016887">
    <property type="term" value="F:ATP hydrolysis activity"/>
    <property type="evidence" value="ECO:0007669"/>
    <property type="project" value="RHEA"/>
</dbReference>
<dbReference type="Proteomes" id="UP000199310">
    <property type="component" value="Unassembled WGS sequence"/>
</dbReference>
<accession>A0A1I0PRX4</accession>
<dbReference type="GO" id="GO:0003677">
    <property type="term" value="F:DNA binding"/>
    <property type="evidence" value="ECO:0007669"/>
    <property type="project" value="UniProtKB-UniRule"/>
</dbReference>
<dbReference type="NCBIfam" id="TIGR01447">
    <property type="entry name" value="recD"/>
    <property type="match status" value="1"/>
</dbReference>
<evidence type="ECO:0000256" key="2">
    <source>
        <dbReference type="ARBA" id="ARBA00022741"/>
    </source>
</evidence>
<name>A0A1I0PRX4_9BACT</name>
<evidence type="ECO:0000256" key="7">
    <source>
        <dbReference type="ARBA" id="ARBA00022840"/>
    </source>
</evidence>
<dbReference type="Gene3D" id="1.10.10.1020">
    <property type="entry name" value="RecBCD complex, subunit RecD, N-terminal domain"/>
    <property type="match status" value="1"/>
</dbReference>
<dbReference type="STRING" id="29529.SAMN04488122_0939"/>
<evidence type="ECO:0000256" key="6">
    <source>
        <dbReference type="ARBA" id="ARBA00022839"/>
    </source>
</evidence>